<comment type="caution">
    <text evidence="1">The sequence shown here is derived from an EMBL/GenBank/DDBJ whole genome shotgun (WGS) entry which is preliminary data.</text>
</comment>
<gene>
    <name evidence="1" type="ORF">DY000_02063216</name>
</gene>
<keyword evidence="2" id="KW-1185">Reference proteome</keyword>
<evidence type="ECO:0008006" key="3">
    <source>
        <dbReference type="Google" id="ProtNLM"/>
    </source>
</evidence>
<proteinExistence type="predicted"/>
<organism evidence="1 2">
    <name type="scientific">Brassica cretica</name>
    <name type="common">Mustard</name>
    <dbReference type="NCBI Taxonomy" id="69181"/>
    <lineage>
        <taxon>Eukaryota</taxon>
        <taxon>Viridiplantae</taxon>
        <taxon>Streptophyta</taxon>
        <taxon>Embryophyta</taxon>
        <taxon>Tracheophyta</taxon>
        <taxon>Spermatophyta</taxon>
        <taxon>Magnoliopsida</taxon>
        <taxon>eudicotyledons</taxon>
        <taxon>Gunneridae</taxon>
        <taxon>Pentapetalae</taxon>
        <taxon>rosids</taxon>
        <taxon>malvids</taxon>
        <taxon>Brassicales</taxon>
        <taxon>Brassicaceae</taxon>
        <taxon>Brassiceae</taxon>
        <taxon>Brassica</taxon>
    </lineage>
</organism>
<evidence type="ECO:0000313" key="1">
    <source>
        <dbReference type="EMBL" id="KAF3518404.1"/>
    </source>
</evidence>
<evidence type="ECO:0000313" key="2">
    <source>
        <dbReference type="Proteomes" id="UP000266723"/>
    </source>
</evidence>
<dbReference type="EMBL" id="QGKV02001556">
    <property type="protein sequence ID" value="KAF3518404.1"/>
    <property type="molecule type" value="Genomic_DNA"/>
</dbReference>
<sequence>MLNGNKIITGGVLDGLKNNINTNTKPMDNKAYRRVLLDKWRTVGSNGCVPE</sequence>
<name>A0ABQ7AWR4_BRACR</name>
<reference evidence="1 2" key="1">
    <citation type="journal article" date="2020" name="BMC Genomics">
        <title>Intraspecific diversification of the crop wild relative Brassica cretica Lam. using demographic model selection.</title>
        <authorList>
            <person name="Kioukis A."/>
            <person name="Michalopoulou V.A."/>
            <person name="Briers L."/>
            <person name="Pirintsos S."/>
            <person name="Studholme D.J."/>
            <person name="Pavlidis P."/>
            <person name="Sarris P.F."/>
        </authorList>
    </citation>
    <scope>NUCLEOTIDE SEQUENCE [LARGE SCALE GENOMIC DNA]</scope>
    <source>
        <strain evidence="2">cv. PFS-1207/04</strain>
    </source>
</reference>
<accession>A0ABQ7AWR4</accession>
<protein>
    <recommendedName>
        <fullName evidence="3">TFIIS N-terminal domain-containing protein</fullName>
    </recommendedName>
</protein>
<dbReference type="Proteomes" id="UP000266723">
    <property type="component" value="Unassembled WGS sequence"/>
</dbReference>